<keyword evidence="2" id="KW-1185">Reference proteome</keyword>
<sequence length="267" mass="29296">MGRGVMAGAAGAIRTHLFVIAPNNSGSTLLRNAIASSRHCWSLPREGQHVPGFVGPSTRETGTRLIWASRPEWVALFSGIGHDWRRTRDAWHAQATAQDPAASVFVTSSPPFLLNVAALRQAFSDARFLFLTRNPYAAIEGIMRRADQQPLEPGEDIRIVAARHLAVCLARQRNNLLDHGDIGMALSYEEMCADPRGTAARVAALVPALEGFEWPDRIAVKGIEGRPIADMNADQIARLSENDRSVISATLREQQADLEWFGYSYLA</sequence>
<gene>
    <name evidence="1" type="ORF">ACFQ1E_11405</name>
</gene>
<dbReference type="SUPFAM" id="SSF52540">
    <property type="entry name" value="P-loop containing nucleoside triphosphate hydrolases"/>
    <property type="match status" value="1"/>
</dbReference>
<organism evidence="1 2">
    <name type="scientific">Sphingomonas canadensis</name>
    <dbReference type="NCBI Taxonomy" id="1219257"/>
    <lineage>
        <taxon>Bacteria</taxon>
        <taxon>Pseudomonadati</taxon>
        <taxon>Pseudomonadota</taxon>
        <taxon>Alphaproteobacteria</taxon>
        <taxon>Sphingomonadales</taxon>
        <taxon>Sphingomonadaceae</taxon>
        <taxon>Sphingomonas</taxon>
    </lineage>
</organism>
<reference evidence="2" key="1">
    <citation type="journal article" date="2019" name="Int. J. Syst. Evol. Microbiol.">
        <title>The Global Catalogue of Microorganisms (GCM) 10K type strain sequencing project: providing services to taxonomists for standard genome sequencing and annotation.</title>
        <authorList>
            <consortium name="The Broad Institute Genomics Platform"/>
            <consortium name="The Broad Institute Genome Sequencing Center for Infectious Disease"/>
            <person name="Wu L."/>
            <person name="Ma J."/>
        </authorList>
    </citation>
    <scope>NUCLEOTIDE SEQUENCE [LARGE SCALE GENOMIC DNA]</scope>
    <source>
        <strain evidence="2">CCUG 62982</strain>
    </source>
</reference>
<dbReference type="RefSeq" id="WP_264944752.1">
    <property type="nucleotide sequence ID" value="NZ_JAPDRA010000005.1"/>
</dbReference>
<dbReference type="Gene3D" id="3.40.50.300">
    <property type="entry name" value="P-loop containing nucleotide triphosphate hydrolases"/>
    <property type="match status" value="1"/>
</dbReference>
<dbReference type="InterPro" id="IPR027417">
    <property type="entry name" value="P-loop_NTPase"/>
</dbReference>
<dbReference type="EC" id="2.8.2.-" evidence="1"/>
<protein>
    <submittedName>
        <fullName evidence="1">Sulfotransferase family protein</fullName>
        <ecNumber evidence="1">2.8.2.-</ecNumber>
    </submittedName>
</protein>
<dbReference type="Proteomes" id="UP001596977">
    <property type="component" value="Unassembled WGS sequence"/>
</dbReference>
<evidence type="ECO:0000313" key="2">
    <source>
        <dbReference type="Proteomes" id="UP001596977"/>
    </source>
</evidence>
<dbReference type="Pfam" id="PF13469">
    <property type="entry name" value="Sulfotransfer_3"/>
    <property type="match status" value="1"/>
</dbReference>
<accession>A0ABW3H612</accession>
<proteinExistence type="predicted"/>
<name>A0ABW3H612_9SPHN</name>
<keyword evidence="1" id="KW-0808">Transferase</keyword>
<dbReference type="GO" id="GO:0016740">
    <property type="term" value="F:transferase activity"/>
    <property type="evidence" value="ECO:0007669"/>
    <property type="project" value="UniProtKB-KW"/>
</dbReference>
<comment type="caution">
    <text evidence="1">The sequence shown here is derived from an EMBL/GenBank/DDBJ whole genome shotgun (WGS) entry which is preliminary data.</text>
</comment>
<evidence type="ECO:0000313" key="1">
    <source>
        <dbReference type="EMBL" id="MFD0946946.1"/>
    </source>
</evidence>
<dbReference type="EMBL" id="JBHTJG010000005">
    <property type="protein sequence ID" value="MFD0946946.1"/>
    <property type="molecule type" value="Genomic_DNA"/>
</dbReference>